<dbReference type="InterPro" id="IPR032807">
    <property type="entry name" value="GNVR"/>
</dbReference>
<organism evidence="14 15">
    <name type="scientific">Capsulimonas corticalis</name>
    <dbReference type="NCBI Taxonomy" id="2219043"/>
    <lineage>
        <taxon>Bacteria</taxon>
        <taxon>Bacillati</taxon>
        <taxon>Armatimonadota</taxon>
        <taxon>Armatimonadia</taxon>
        <taxon>Capsulimonadales</taxon>
        <taxon>Capsulimonadaceae</taxon>
        <taxon>Capsulimonas</taxon>
    </lineage>
</organism>
<proteinExistence type="inferred from homology"/>
<dbReference type="Pfam" id="PF13807">
    <property type="entry name" value="GNVR"/>
    <property type="match status" value="1"/>
</dbReference>
<dbReference type="EMBL" id="AP025739">
    <property type="protein sequence ID" value="BDI33121.1"/>
    <property type="molecule type" value="Genomic_DNA"/>
</dbReference>
<keyword evidence="9" id="KW-0175">Coiled coil</keyword>
<evidence type="ECO:0000313" key="15">
    <source>
        <dbReference type="Proteomes" id="UP000287394"/>
    </source>
</evidence>
<dbReference type="SUPFAM" id="SSF52540">
    <property type="entry name" value="P-loop containing nucleoside triphosphate hydrolases"/>
    <property type="match status" value="1"/>
</dbReference>
<dbReference type="PANTHER" id="PTHR32309:SF13">
    <property type="entry name" value="FERRIC ENTEROBACTIN TRANSPORT PROTEIN FEPE"/>
    <property type="match status" value="1"/>
</dbReference>
<evidence type="ECO:0000259" key="12">
    <source>
        <dbReference type="Pfam" id="PF13614"/>
    </source>
</evidence>
<keyword evidence="5" id="KW-0418">Kinase</keyword>
<dbReference type="GO" id="GO:0004715">
    <property type="term" value="F:non-membrane spanning protein tyrosine kinase activity"/>
    <property type="evidence" value="ECO:0007669"/>
    <property type="project" value="UniProtKB-EC"/>
</dbReference>
<dbReference type="KEGG" id="ccot:CCAX7_51720"/>
<reference evidence="14 15" key="1">
    <citation type="journal article" date="2019" name="Int. J. Syst. Evol. Microbiol.">
        <title>Capsulimonas corticalis gen. nov., sp. nov., an aerobic capsulated bacterium, of a novel bacterial order, Capsulimonadales ord. nov., of the class Armatimonadia of the phylum Armatimonadetes.</title>
        <authorList>
            <person name="Li J."/>
            <person name="Kudo C."/>
            <person name="Tonouchi A."/>
        </authorList>
    </citation>
    <scope>NUCLEOTIDE SEQUENCE [LARGE SCALE GENOMIC DNA]</scope>
    <source>
        <strain evidence="14 15">AX-7</strain>
    </source>
</reference>
<evidence type="ECO:0000259" key="13">
    <source>
        <dbReference type="Pfam" id="PF13807"/>
    </source>
</evidence>
<gene>
    <name evidence="14" type="ORF">CCAX7_51720</name>
</gene>
<comment type="catalytic activity">
    <reaction evidence="8">
        <text>L-tyrosyl-[protein] + ATP = O-phospho-L-tyrosyl-[protein] + ADP + H(+)</text>
        <dbReference type="Rhea" id="RHEA:10596"/>
        <dbReference type="Rhea" id="RHEA-COMP:10136"/>
        <dbReference type="Rhea" id="RHEA-COMP:20101"/>
        <dbReference type="ChEBI" id="CHEBI:15378"/>
        <dbReference type="ChEBI" id="CHEBI:30616"/>
        <dbReference type="ChEBI" id="CHEBI:46858"/>
        <dbReference type="ChEBI" id="CHEBI:61978"/>
        <dbReference type="ChEBI" id="CHEBI:456216"/>
        <dbReference type="EC" id="2.7.10.2"/>
    </reaction>
</comment>
<dbReference type="FunFam" id="3.40.50.300:FF:000527">
    <property type="entry name" value="Tyrosine-protein kinase etk"/>
    <property type="match status" value="1"/>
</dbReference>
<sequence length="713" mass="77651">MQSEPLLIESEESQPVMSPQDYVSILRRRRNTIVTTWILISAFGIIVTMATRNVYQATAKLLVDGPSMMVSQVESDNNLASLFNIGSEQTVDTKVEELQAGPLINTVDKLSNHAKLTVTAVKGTNVIDIVGESTDKVAAAAAPNTLIQLYLQTTAETDLQEVHKAQKFAQKQMTDAQARLDKANRALELLKQKHGFVDIAKSRDDQIARVSSLTQQLQQARAELAGARAQVSGLSNLVSAEPATLDVQLRQTNTEIAEIKSKITQRELDRRQMTLPGGFTAKAPQVRALDSEIAGLKSQLAALPAVSTTMTSNPNTVRENLRAKVASSEGDVASLEARVLETQTLLEQAKSELATYPSLEAPAEQYQNEHDTALASYQMYATTLQNLNLREQARHVSAHVIEPAVVPTEPIRPKRLLNFLFAIIMGGVIGILMALLQEYLDDRLNSTEDAERLLGLPSLGRVPQLSRDDALLLSNMSGPHPELEAYKTLRTNIHFAAIDTPFRSLQVTSSSPGEGKTTTATNLAYAMAADGKRVILIDTDLRRPSVHKHLDLAQTPGITELLVGDATLHEALQVSPNFPNLSVLAAGTIPPNPSELLNSQKFRTLVDQLSARFDIIIFDSAPVLAVADAQIVASQADGVVLVVANGETRKAAAKQGLNLLRRARANVIGVAFNKMNVKDNMYYYRYTAETSTEALPGRNGHSTRQIETEGTKK</sequence>
<evidence type="ECO:0000313" key="14">
    <source>
        <dbReference type="EMBL" id="BDI33121.1"/>
    </source>
</evidence>
<dbReference type="EC" id="2.7.10.2" evidence="2"/>
<evidence type="ECO:0000256" key="8">
    <source>
        <dbReference type="ARBA" id="ARBA00051245"/>
    </source>
</evidence>
<name>A0A402CP56_9BACT</name>
<keyword evidence="3" id="KW-0808">Transferase</keyword>
<evidence type="ECO:0000256" key="3">
    <source>
        <dbReference type="ARBA" id="ARBA00022679"/>
    </source>
</evidence>
<keyword evidence="11" id="KW-0812">Transmembrane</keyword>
<keyword evidence="15" id="KW-1185">Reference proteome</keyword>
<feature type="region of interest" description="Disordered" evidence="10">
    <location>
        <begin position="693"/>
        <end position="713"/>
    </location>
</feature>
<dbReference type="InterPro" id="IPR027417">
    <property type="entry name" value="P-loop_NTPase"/>
</dbReference>
<feature type="coiled-coil region" evidence="9">
    <location>
        <begin position="166"/>
        <end position="237"/>
    </location>
</feature>
<evidence type="ECO:0000256" key="7">
    <source>
        <dbReference type="ARBA" id="ARBA00023137"/>
    </source>
</evidence>
<dbReference type="GO" id="GO:0042802">
    <property type="term" value="F:identical protein binding"/>
    <property type="evidence" value="ECO:0007669"/>
    <property type="project" value="UniProtKB-ARBA"/>
</dbReference>
<keyword evidence="4" id="KW-0547">Nucleotide-binding</keyword>
<dbReference type="Pfam" id="PF13614">
    <property type="entry name" value="AAA_31"/>
    <property type="match status" value="1"/>
</dbReference>
<feature type="domain" description="Tyrosine-protein kinase G-rich" evidence="13">
    <location>
        <begin position="381"/>
        <end position="438"/>
    </location>
</feature>
<dbReference type="AlphaFoldDB" id="A0A402CP56"/>
<evidence type="ECO:0000256" key="2">
    <source>
        <dbReference type="ARBA" id="ARBA00011903"/>
    </source>
</evidence>
<dbReference type="InterPro" id="IPR005702">
    <property type="entry name" value="Wzc-like_C"/>
</dbReference>
<dbReference type="CDD" id="cd05387">
    <property type="entry name" value="BY-kinase"/>
    <property type="match status" value="1"/>
</dbReference>
<feature type="compositionally biased region" description="Basic and acidic residues" evidence="10">
    <location>
        <begin position="704"/>
        <end position="713"/>
    </location>
</feature>
<feature type="transmembrane region" description="Helical" evidence="11">
    <location>
        <begin position="416"/>
        <end position="436"/>
    </location>
</feature>
<keyword evidence="11" id="KW-1133">Transmembrane helix</keyword>
<evidence type="ECO:0000256" key="9">
    <source>
        <dbReference type="SAM" id="Coils"/>
    </source>
</evidence>
<evidence type="ECO:0000256" key="10">
    <source>
        <dbReference type="SAM" id="MobiDB-lite"/>
    </source>
</evidence>
<keyword evidence="7" id="KW-0829">Tyrosine-protein kinase</keyword>
<feature type="coiled-coil region" evidence="9">
    <location>
        <begin position="318"/>
        <end position="352"/>
    </location>
</feature>
<dbReference type="InterPro" id="IPR025669">
    <property type="entry name" value="AAA_dom"/>
</dbReference>
<accession>A0A402CP56</accession>
<dbReference type="InterPro" id="IPR050445">
    <property type="entry name" value="Bact_polysacc_biosynth/exp"/>
</dbReference>
<evidence type="ECO:0000256" key="11">
    <source>
        <dbReference type="SAM" id="Phobius"/>
    </source>
</evidence>
<protein>
    <recommendedName>
        <fullName evidence="2">non-specific protein-tyrosine kinase</fullName>
        <ecNumber evidence="2">2.7.10.2</ecNumber>
    </recommendedName>
</protein>
<comment type="similarity">
    <text evidence="1">Belongs to the CpsD/CapB family.</text>
</comment>
<evidence type="ECO:0000256" key="4">
    <source>
        <dbReference type="ARBA" id="ARBA00022741"/>
    </source>
</evidence>
<dbReference type="Gene3D" id="3.40.50.300">
    <property type="entry name" value="P-loop containing nucleotide triphosphate hydrolases"/>
    <property type="match status" value="1"/>
</dbReference>
<keyword evidence="11" id="KW-0472">Membrane</keyword>
<evidence type="ECO:0000256" key="6">
    <source>
        <dbReference type="ARBA" id="ARBA00022840"/>
    </source>
</evidence>
<dbReference type="RefSeq" id="WP_119319211.1">
    <property type="nucleotide sequence ID" value="NZ_AP025739.1"/>
</dbReference>
<feature type="domain" description="AAA" evidence="12">
    <location>
        <begin position="513"/>
        <end position="660"/>
    </location>
</feature>
<dbReference type="NCBIfam" id="TIGR01007">
    <property type="entry name" value="eps_fam"/>
    <property type="match status" value="1"/>
</dbReference>
<dbReference type="PANTHER" id="PTHR32309">
    <property type="entry name" value="TYROSINE-PROTEIN KINASE"/>
    <property type="match status" value="1"/>
</dbReference>
<evidence type="ECO:0000256" key="1">
    <source>
        <dbReference type="ARBA" id="ARBA00007316"/>
    </source>
</evidence>
<keyword evidence="6" id="KW-0067">ATP-binding</keyword>
<dbReference type="OrthoDB" id="9812433at2"/>
<evidence type="ECO:0000256" key="5">
    <source>
        <dbReference type="ARBA" id="ARBA00022777"/>
    </source>
</evidence>
<dbReference type="Proteomes" id="UP000287394">
    <property type="component" value="Chromosome"/>
</dbReference>
<dbReference type="GO" id="GO:0005886">
    <property type="term" value="C:plasma membrane"/>
    <property type="evidence" value="ECO:0007669"/>
    <property type="project" value="UniProtKB-ARBA"/>
</dbReference>
<feature type="transmembrane region" description="Helical" evidence="11">
    <location>
        <begin position="32"/>
        <end position="51"/>
    </location>
</feature>
<dbReference type="GO" id="GO:0005524">
    <property type="term" value="F:ATP binding"/>
    <property type="evidence" value="ECO:0007669"/>
    <property type="project" value="UniProtKB-KW"/>
</dbReference>